<dbReference type="Proteomes" id="UP000694568">
    <property type="component" value="Unplaced"/>
</dbReference>
<feature type="coiled-coil region" evidence="4">
    <location>
        <begin position="113"/>
        <end position="147"/>
    </location>
</feature>
<dbReference type="InterPro" id="IPR016186">
    <property type="entry name" value="C-type_lectin-like/link_sf"/>
</dbReference>
<keyword evidence="4" id="KW-0175">Coiled coil</keyword>
<sequence>MWFVHAKCCSVSHTHSLILCTKAIYGDLLLLKMEEEITYSTLSFKNGGTAPKEEKQDSTIYSKVKSKRAATSVPTDGEAAARSHFCALAVCLGILCVLLLAAISAIIYISVVINQQKANLSNLTAENQQLITNRSILERETKELRRVTDNLNWTLQVILTFNTFPVNDYCPNKKCQPCQTDWLLFQEKCYLFYNKGSPWKTWQDSRTYCKNTAADLVVIDSLHEQEFISNHTEFYFDTFHGYWLGLYEKYQNWVWVDGRNDTLRYWLKEQIGSNGPCALLIPGRNSTASWDPAGCVMQNKFICERDVLTRSN</sequence>
<evidence type="ECO:0000256" key="3">
    <source>
        <dbReference type="ARBA" id="ARBA00023180"/>
    </source>
</evidence>
<evidence type="ECO:0000256" key="4">
    <source>
        <dbReference type="SAM" id="Coils"/>
    </source>
</evidence>
<evidence type="ECO:0000256" key="2">
    <source>
        <dbReference type="ARBA" id="ARBA00023157"/>
    </source>
</evidence>
<dbReference type="AlphaFoldDB" id="A0A8C9X654"/>
<keyword evidence="1" id="KW-0430">Lectin</keyword>
<reference evidence="7" key="1">
    <citation type="submission" date="2025-08" db="UniProtKB">
        <authorList>
            <consortium name="Ensembl"/>
        </authorList>
    </citation>
    <scope>IDENTIFICATION</scope>
</reference>
<evidence type="ECO:0000313" key="7">
    <source>
        <dbReference type="Ensembl" id="ENSSLUP00000006581.1"/>
    </source>
</evidence>
<dbReference type="Pfam" id="PF00059">
    <property type="entry name" value="Lectin_C"/>
    <property type="match status" value="1"/>
</dbReference>
<evidence type="ECO:0000313" key="8">
    <source>
        <dbReference type="Proteomes" id="UP000694568"/>
    </source>
</evidence>
<dbReference type="PROSITE" id="PS50041">
    <property type="entry name" value="C_TYPE_LECTIN_2"/>
    <property type="match status" value="1"/>
</dbReference>
<feature type="domain" description="C-type lectin" evidence="6">
    <location>
        <begin position="185"/>
        <end position="304"/>
    </location>
</feature>
<dbReference type="GO" id="GO:0030246">
    <property type="term" value="F:carbohydrate binding"/>
    <property type="evidence" value="ECO:0007669"/>
    <property type="project" value="UniProtKB-KW"/>
</dbReference>
<keyword evidence="5" id="KW-0812">Transmembrane</keyword>
<dbReference type="SMART" id="SM00034">
    <property type="entry name" value="CLECT"/>
    <property type="match status" value="1"/>
</dbReference>
<organism evidence="7 8">
    <name type="scientific">Sander lucioperca</name>
    <name type="common">Pike-perch</name>
    <name type="synonym">Perca lucioperca</name>
    <dbReference type="NCBI Taxonomy" id="283035"/>
    <lineage>
        <taxon>Eukaryota</taxon>
        <taxon>Metazoa</taxon>
        <taxon>Chordata</taxon>
        <taxon>Craniata</taxon>
        <taxon>Vertebrata</taxon>
        <taxon>Euteleostomi</taxon>
        <taxon>Actinopterygii</taxon>
        <taxon>Neopterygii</taxon>
        <taxon>Teleostei</taxon>
        <taxon>Neoteleostei</taxon>
        <taxon>Acanthomorphata</taxon>
        <taxon>Eupercaria</taxon>
        <taxon>Perciformes</taxon>
        <taxon>Percoidei</taxon>
        <taxon>Percidae</taxon>
        <taxon>Luciopercinae</taxon>
        <taxon>Sander</taxon>
    </lineage>
</organism>
<keyword evidence="5" id="KW-0472">Membrane</keyword>
<dbReference type="InterPro" id="IPR016187">
    <property type="entry name" value="CTDL_fold"/>
</dbReference>
<evidence type="ECO:0000256" key="5">
    <source>
        <dbReference type="SAM" id="Phobius"/>
    </source>
</evidence>
<keyword evidence="5" id="KW-1133">Transmembrane helix</keyword>
<dbReference type="GeneTree" id="ENSGT00940000167246"/>
<dbReference type="InterPro" id="IPR052309">
    <property type="entry name" value="C-type_Lectin_Domain_Fam1"/>
</dbReference>
<gene>
    <name evidence="7" type="primary">LOC116059929</name>
</gene>
<dbReference type="Ensembl" id="ENSSLUT00000006745.1">
    <property type="protein sequence ID" value="ENSSLUP00000006581.1"/>
    <property type="gene ID" value="ENSSLUG00000002880.1"/>
</dbReference>
<evidence type="ECO:0000256" key="1">
    <source>
        <dbReference type="ARBA" id="ARBA00022734"/>
    </source>
</evidence>
<keyword evidence="8" id="KW-1185">Reference proteome</keyword>
<dbReference type="GeneID" id="116059929"/>
<dbReference type="InterPro" id="IPR001304">
    <property type="entry name" value="C-type_lectin-like"/>
</dbReference>
<keyword evidence="2" id="KW-1015">Disulfide bond</keyword>
<reference evidence="7" key="2">
    <citation type="submission" date="2025-09" db="UniProtKB">
        <authorList>
            <consortium name="Ensembl"/>
        </authorList>
    </citation>
    <scope>IDENTIFICATION</scope>
</reference>
<proteinExistence type="predicted"/>
<dbReference type="SUPFAM" id="SSF56436">
    <property type="entry name" value="C-type lectin-like"/>
    <property type="match status" value="1"/>
</dbReference>
<keyword evidence="3" id="KW-0325">Glycoprotein</keyword>
<accession>A0A8C9X654</accession>
<feature type="transmembrane region" description="Helical" evidence="5">
    <location>
        <begin position="85"/>
        <end position="111"/>
    </location>
</feature>
<dbReference type="KEGG" id="sluc:116059929"/>
<name>A0A8C9X654_SANLU</name>
<dbReference type="PANTHER" id="PTHR46490">
    <property type="entry name" value="C-TYPE LECTIN DOMAIN FAMILY 12 MEMBER A-RELATED"/>
    <property type="match status" value="1"/>
</dbReference>
<dbReference type="PANTHER" id="PTHR46490:SF6">
    <property type="entry name" value="ASIALOGLYCOPROTEIN RECEPTOR 1-LIKE-RELATED"/>
    <property type="match status" value="1"/>
</dbReference>
<dbReference type="RefSeq" id="XP_031169058.1">
    <property type="nucleotide sequence ID" value="XM_031313198.2"/>
</dbReference>
<evidence type="ECO:0000259" key="6">
    <source>
        <dbReference type="PROSITE" id="PS50041"/>
    </source>
</evidence>
<dbReference type="Gene3D" id="3.10.100.10">
    <property type="entry name" value="Mannose-Binding Protein A, subunit A"/>
    <property type="match status" value="1"/>
</dbReference>
<dbReference type="OrthoDB" id="538816at2759"/>
<protein>
    <submittedName>
        <fullName evidence="7">C-type lectin domain family 12 member B-like</fullName>
    </submittedName>
</protein>